<accession>A0ACB9EHZ9</accession>
<reference evidence="1 2" key="2">
    <citation type="journal article" date="2022" name="Mol. Ecol. Resour.">
        <title>The genomes of chicory, endive, great burdock and yacon provide insights into Asteraceae paleo-polyploidization history and plant inulin production.</title>
        <authorList>
            <person name="Fan W."/>
            <person name="Wang S."/>
            <person name="Wang H."/>
            <person name="Wang A."/>
            <person name="Jiang F."/>
            <person name="Liu H."/>
            <person name="Zhao H."/>
            <person name="Xu D."/>
            <person name="Zhang Y."/>
        </authorList>
    </citation>
    <scope>NUCLEOTIDE SEQUENCE [LARGE SCALE GENOMIC DNA]</scope>
    <source>
        <strain evidence="2">cv. Niubang</strain>
    </source>
</reference>
<sequence>MNVAATRVAAKGCSYKEFATCKPPTYIGECDAVLVIKWVKDMELVFATSKCAEEDKMTYALSMLRSGTTLWWDAETGGLEVAATEGMAWETFVGKFKAQFCPLAVVKKLEKEFMGLEQKDMSVREYTTKFIEKSRFARSYMPDEESRVEQKEKNHQITHRVGDKRKWDGPTSDPKKGKNPRFEPRGVEGLERSPVGNVIEYTGEIVVPETDHHLRSECPHVKRGGPVQSGEHRGGKMEERKWESARPKRRAFNMMAAEAEEIPDVVAETADANQVSIREVFEGGMIDIEGSLVPVVLHPMLMREFDVVLVMDWLARNDASIVCYKKLIRMVLPEKGVVVIYGDRREGNSSLISMIKANRSLRKGCRGFLAYVLVPEVTRRLLFVQQLRLRFSYEHMLTRDLSSGITLAVYFRNYQ</sequence>
<reference evidence="2" key="1">
    <citation type="journal article" date="2022" name="Mol. Ecol. Resour.">
        <title>The genomes of chicory, endive, great burdock and yacon provide insights into Asteraceae palaeo-polyploidization history and plant inulin production.</title>
        <authorList>
            <person name="Fan W."/>
            <person name="Wang S."/>
            <person name="Wang H."/>
            <person name="Wang A."/>
            <person name="Jiang F."/>
            <person name="Liu H."/>
            <person name="Zhao H."/>
            <person name="Xu D."/>
            <person name="Zhang Y."/>
        </authorList>
    </citation>
    <scope>NUCLEOTIDE SEQUENCE [LARGE SCALE GENOMIC DNA]</scope>
    <source>
        <strain evidence="2">cv. Niubang</strain>
    </source>
</reference>
<evidence type="ECO:0000313" key="1">
    <source>
        <dbReference type="EMBL" id="KAI3758432.1"/>
    </source>
</evidence>
<organism evidence="1 2">
    <name type="scientific">Arctium lappa</name>
    <name type="common">Greater burdock</name>
    <name type="synonym">Lappa major</name>
    <dbReference type="NCBI Taxonomy" id="4217"/>
    <lineage>
        <taxon>Eukaryota</taxon>
        <taxon>Viridiplantae</taxon>
        <taxon>Streptophyta</taxon>
        <taxon>Embryophyta</taxon>
        <taxon>Tracheophyta</taxon>
        <taxon>Spermatophyta</taxon>
        <taxon>Magnoliopsida</taxon>
        <taxon>eudicotyledons</taxon>
        <taxon>Gunneridae</taxon>
        <taxon>Pentapetalae</taxon>
        <taxon>asterids</taxon>
        <taxon>campanulids</taxon>
        <taxon>Asterales</taxon>
        <taxon>Asteraceae</taxon>
        <taxon>Carduoideae</taxon>
        <taxon>Cardueae</taxon>
        <taxon>Arctiinae</taxon>
        <taxon>Arctium</taxon>
    </lineage>
</organism>
<keyword evidence="2" id="KW-1185">Reference proteome</keyword>
<comment type="caution">
    <text evidence="1">The sequence shown here is derived from an EMBL/GenBank/DDBJ whole genome shotgun (WGS) entry which is preliminary data.</text>
</comment>
<evidence type="ECO:0000313" key="2">
    <source>
        <dbReference type="Proteomes" id="UP001055879"/>
    </source>
</evidence>
<proteinExistence type="predicted"/>
<protein>
    <submittedName>
        <fullName evidence="1">Uncharacterized protein</fullName>
    </submittedName>
</protein>
<name>A0ACB9EHZ9_ARCLA</name>
<dbReference type="Proteomes" id="UP001055879">
    <property type="component" value="Linkage Group LG02"/>
</dbReference>
<gene>
    <name evidence="1" type="ORF">L6452_05994</name>
</gene>
<dbReference type="EMBL" id="CM042048">
    <property type="protein sequence ID" value="KAI3758432.1"/>
    <property type="molecule type" value="Genomic_DNA"/>
</dbReference>